<evidence type="ECO:0000259" key="1">
    <source>
        <dbReference type="Pfam" id="PF20254"/>
    </source>
</evidence>
<proteinExistence type="predicted"/>
<dbReference type="Pfam" id="PF20254">
    <property type="entry name" value="DMFA2_C"/>
    <property type="match status" value="1"/>
</dbReference>
<dbReference type="OrthoDB" id="235808at2"/>
<keyword evidence="2" id="KW-0645">Protease</keyword>
<keyword evidence="2" id="KW-0121">Carboxypeptidase</keyword>
<dbReference type="Pfam" id="PF13620">
    <property type="entry name" value="CarboxypepD_reg"/>
    <property type="match status" value="1"/>
</dbReference>
<organism evidence="2 3">
    <name type="scientific">Litorilinea aerophila</name>
    <dbReference type="NCBI Taxonomy" id="1204385"/>
    <lineage>
        <taxon>Bacteria</taxon>
        <taxon>Bacillati</taxon>
        <taxon>Chloroflexota</taxon>
        <taxon>Caldilineae</taxon>
        <taxon>Caldilineales</taxon>
        <taxon>Caldilineaceae</taxon>
        <taxon>Litorilinea</taxon>
    </lineage>
</organism>
<dbReference type="InParanoid" id="A0A540VIS5"/>
<comment type="caution">
    <text evidence="2">The sequence shown here is derived from an EMBL/GenBank/DDBJ whole genome shotgun (WGS) entry which is preliminary data.</text>
</comment>
<gene>
    <name evidence="2" type="ORF">FKZ61_06545</name>
</gene>
<sequence>MLVGTVSDERYVAIPDVSVELEQNGVSVARVRSSARGGIYAEVPPGRYRVTLARDGYGAKSVEVDVAEGHPHAFRLLSDGLLGYMWPKWVRSGERSEFRVHSVKPYHLSLWRYGLEKELVRPIGWFDEHGPRATMQITPDGDYTQTGVQWNRQGYGSPHHTQFVAGPERSGLYYLHAETEDGDFFSFPWIVAPARPRAPIAVLASTNTWNAYNNFGGRSNYINATGLPPQPTVNARLDLVRYQQAGTYNEWQFEDERYQPLSFERPEPFNHVPRETRATDPIRGRQECHLAPAEWRLLAWLEREGFAYDLYSEYQLHVGDLDLDAYQIVILSVHPEYWSRAMYQRLKDWVYNRGGRLMYLGGNGLNCEIEILDDRTMKFNTQVPEATGPDGRARYESRFHRRVESEANLLGVVFTEAGIMTAAPYQVVNGDHWIFAGTGLQNGDTFGEASLHERIPGGASGHETDKMSPSSPANTVLLAKGLNPEDGGAHMVYYETQSGGAVFSVGSITYPACLLVDTQVSRITANVITRFLT</sequence>
<feature type="domain" description="N,N-dimethylformamidase beta subunit-like C-terminal" evidence="1">
    <location>
        <begin position="169"/>
        <end position="514"/>
    </location>
</feature>
<dbReference type="Proteomes" id="UP000317371">
    <property type="component" value="Unassembled WGS sequence"/>
</dbReference>
<evidence type="ECO:0000313" key="2">
    <source>
        <dbReference type="EMBL" id="TQE96675.1"/>
    </source>
</evidence>
<keyword evidence="3" id="KW-1185">Reference proteome</keyword>
<name>A0A540VIS5_9CHLR</name>
<keyword evidence="2" id="KW-0378">Hydrolase</keyword>
<dbReference type="SUPFAM" id="SSF49464">
    <property type="entry name" value="Carboxypeptidase regulatory domain-like"/>
    <property type="match status" value="1"/>
</dbReference>
<dbReference type="InterPro" id="IPR008969">
    <property type="entry name" value="CarboxyPept-like_regulatory"/>
</dbReference>
<protein>
    <submittedName>
        <fullName evidence="2">Carboxypeptidase regulatory-like domain-containing protein</fullName>
    </submittedName>
</protein>
<dbReference type="InterPro" id="IPR046540">
    <property type="entry name" value="DMFA2_C"/>
</dbReference>
<dbReference type="GO" id="GO:0004180">
    <property type="term" value="F:carboxypeptidase activity"/>
    <property type="evidence" value="ECO:0007669"/>
    <property type="project" value="UniProtKB-KW"/>
</dbReference>
<dbReference type="Gene3D" id="3.40.50.880">
    <property type="match status" value="1"/>
</dbReference>
<reference evidence="2 3" key="1">
    <citation type="submission" date="2019-06" db="EMBL/GenBank/DDBJ databases">
        <title>Genome sequence of Litorilinea aerophila BAA-2444.</title>
        <authorList>
            <person name="Maclea K.S."/>
            <person name="Maurais E.G."/>
            <person name="Iannazzi L.C."/>
        </authorList>
    </citation>
    <scope>NUCLEOTIDE SEQUENCE [LARGE SCALE GENOMIC DNA]</scope>
    <source>
        <strain evidence="2 3">ATCC BAA-2444</strain>
    </source>
</reference>
<dbReference type="InterPro" id="IPR029062">
    <property type="entry name" value="Class_I_gatase-like"/>
</dbReference>
<accession>A0A540VIS5</accession>
<dbReference type="Gene3D" id="2.60.40.1120">
    <property type="entry name" value="Carboxypeptidase-like, regulatory domain"/>
    <property type="match status" value="1"/>
</dbReference>
<evidence type="ECO:0000313" key="3">
    <source>
        <dbReference type="Proteomes" id="UP000317371"/>
    </source>
</evidence>
<dbReference type="AlphaFoldDB" id="A0A540VIS5"/>
<dbReference type="EMBL" id="VIGC01000007">
    <property type="protein sequence ID" value="TQE96675.1"/>
    <property type="molecule type" value="Genomic_DNA"/>
</dbReference>
<dbReference type="SUPFAM" id="SSF52317">
    <property type="entry name" value="Class I glutamine amidotransferase-like"/>
    <property type="match status" value="1"/>
</dbReference>